<keyword evidence="3 6" id="KW-1133">Transmembrane helix</keyword>
<comment type="subcellular location">
    <subcellularLocation>
        <location evidence="1">Membrane</location>
        <topology evidence="1">Multi-pass membrane protein</topology>
    </subcellularLocation>
</comment>
<evidence type="ECO:0000256" key="6">
    <source>
        <dbReference type="SAM" id="Phobius"/>
    </source>
</evidence>
<feature type="transmembrane region" description="Helical" evidence="6">
    <location>
        <begin position="12"/>
        <end position="31"/>
    </location>
</feature>
<organism evidence="7 8">
    <name type="scientific">Poecilia reticulata</name>
    <name type="common">Guppy</name>
    <name type="synonym">Acanthophacelus reticulatus</name>
    <dbReference type="NCBI Taxonomy" id="8081"/>
    <lineage>
        <taxon>Eukaryota</taxon>
        <taxon>Metazoa</taxon>
        <taxon>Chordata</taxon>
        <taxon>Craniata</taxon>
        <taxon>Vertebrata</taxon>
        <taxon>Euteleostomi</taxon>
        <taxon>Actinopterygii</taxon>
        <taxon>Neopterygii</taxon>
        <taxon>Teleostei</taxon>
        <taxon>Neoteleostei</taxon>
        <taxon>Acanthomorphata</taxon>
        <taxon>Ovalentaria</taxon>
        <taxon>Atherinomorphae</taxon>
        <taxon>Cyprinodontiformes</taxon>
        <taxon>Poeciliidae</taxon>
        <taxon>Poeciliinae</taxon>
        <taxon>Poecilia</taxon>
    </lineage>
</organism>
<reference evidence="7" key="2">
    <citation type="submission" date="2025-08" db="UniProtKB">
        <authorList>
            <consortium name="Ensembl"/>
        </authorList>
    </citation>
    <scope>IDENTIFICATION</scope>
    <source>
        <strain evidence="7">Guanapo</strain>
    </source>
</reference>
<dbReference type="AlphaFoldDB" id="A0A3P9P2Y5"/>
<name>A0A3P9P2Y5_POERE</name>
<evidence type="ECO:0000256" key="3">
    <source>
        <dbReference type="ARBA" id="ARBA00022989"/>
    </source>
</evidence>
<keyword evidence="2 6" id="KW-0812">Transmembrane</keyword>
<dbReference type="Bgee" id="ENSPREG00000010846">
    <property type="expression patterns" value="Expressed in caudal fin and 1 other cell type or tissue"/>
</dbReference>
<evidence type="ECO:0000256" key="2">
    <source>
        <dbReference type="ARBA" id="ARBA00022692"/>
    </source>
</evidence>
<keyword evidence="8" id="KW-1185">Reference proteome</keyword>
<dbReference type="PANTHER" id="PTHR34104:SF3">
    <property type="entry name" value="TRANSMEMBRANE PROTEIN 254"/>
    <property type="match status" value="1"/>
</dbReference>
<reference evidence="8" key="1">
    <citation type="submission" date="2013-11" db="EMBL/GenBank/DDBJ databases">
        <title>The genomic landscape of the Guanapo guppy.</title>
        <authorList>
            <person name="Kuenstner A."/>
            <person name="Dreyer C."/>
        </authorList>
    </citation>
    <scope>NUCLEOTIDE SEQUENCE</scope>
    <source>
        <strain evidence="8">Guanapo</strain>
    </source>
</reference>
<dbReference type="InterPro" id="IPR028110">
    <property type="entry name" value="TMEM254"/>
</dbReference>
<sequence>MAPSGYFKRTTLFWIVTITASFGYFTLIVFAPDVIPYDCLGPFGSLCSHLVYYYADLMYKGWWAAVAVHLGEALYALKLCSDKGINHPNTRWRWFVQTFLFGYASLGLLVKYNPKRQKSLRGCNRDSSSTAAESQRRAQIRCWRLERRFLKTGDIFMFTSVTLRRFRFLWRTLKVFNKENNLQPCFCFIYVVYLGFLWKNTFNL</sequence>
<evidence type="ECO:0000313" key="8">
    <source>
        <dbReference type="Proteomes" id="UP000242638"/>
    </source>
</evidence>
<dbReference type="Ensembl" id="ENSPRET00000016227.1">
    <property type="protein sequence ID" value="ENSPREP00000016058.1"/>
    <property type="gene ID" value="ENSPREG00000010846.1"/>
</dbReference>
<reference evidence="7" key="3">
    <citation type="submission" date="2025-09" db="UniProtKB">
        <authorList>
            <consortium name="Ensembl"/>
        </authorList>
    </citation>
    <scope>IDENTIFICATION</scope>
    <source>
        <strain evidence="7">Guanapo</strain>
    </source>
</reference>
<proteinExistence type="predicted"/>
<dbReference type="GO" id="GO:0016020">
    <property type="term" value="C:membrane"/>
    <property type="evidence" value="ECO:0007669"/>
    <property type="project" value="UniProtKB-SubCell"/>
</dbReference>
<dbReference type="Proteomes" id="UP000242638">
    <property type="component" value="Unassembled WGS sequence"/>
</dbReference>
<evidence type="ECO:0000313" key="7">
    <source>
        <dbReference type="Ensembl" id="ENSPREP00000016058.1"/>
    </source>
</evidence>
<evidence type="ECO:0000256" key="1">
    <source>
        <dbReference type="ARBA" id="ARBA00004141"/>
    </source>
</evidence>
<feature type="transmembrane region" description="Helical" evidence="6">
    <location>
        <begin position="94"/>
        <end position="112"/>
    </location>
</feature>
<dbReference type="Pfam" id="PF14934">
    <property type="entry name" value="TMEM254"/>
    <property type="match status" value="1"/>
</dbReference>
<dbReference type="PANTHER" id="PTHR34104">
    <property type="entry name" value="TRANSMEMBRANE PROTEIN 254"/>
    <property type="match status" value="1"/>
</dbReference>
<evidence type="ECO:0000256" key="5">
    <source>
        <dbReference type="ARBA" id="ARBA00034834"/>
    </source>
</evidence>
<keyword evidence="4 6" id="KW-0472">Membrane</keyword>
<dbReference type="STRING" id="8081.ENSPREP00000016058"/>
<protein>
    <recommendedName>
        <fullName evidence="5">Transmembrane protein 254</fullName>
    </recommendedName>
</protein>
<evidence type="ECO:0000256" key="4">
    <source>
        <dbReference type="ARBA" id="ARBA00023136"/>
    </source>
</evidence>
<feature type="transmembrane region" description="Helical" evidence="6">
    <location>
        <begin position="181"/>
        <end position="198"/>
    </location>
</feature>
<accession>A0A3P9P2Y5</accession>
<dbReference type="GeneTree" id="ENSGT00390000016042"/>